<evidence type="ECO:0000256" key="1">
    <source>
        <dbReference type="SAM" id="MobiDB-lite"/>
    </source>
</evidence>
<dbReference type="InterPro" id="IPR016187">
    <property type="entry name" value="CTDL_fold"/>
</dbReference>
<proteinExistence type="predicted"/>
<dbReference type="AlphaFoldDB" id="A0A2G9U617"/>
<reference evidence="3 4" key="1">
    <citation type="submission" date="2015-09" db="EMBL/GenBank/DDBJ databases">
        <title>Draft genome of the parasitic nematode Teladorsagia circumcincta isolate WARC Sus (inbred).</title>
        <authorList>
            <person name="Mitreva M."/>
        </authorList>
    </citation>
    <scope>NUCLEOTIDE SEQUENCE [LARGE SCALE GENOMIC DNA]</scope>
    <source>
        <strain evidence="3 4">S</strain>
    </source>
</reference>
<dbReference type="SMART" id="SM00034">
    <property type="entry name" value="CLECT"/>
    <property type="match status" value="1"/>
</dbReference>
<keyword evidence="4" id="KW-1185">Reference proteome</keyword>
<feature type="region of interest" description="Disordered" evidence="1">
    <location>
        <begin position="61"/>
        <end position="159"/>
    </location>
</feature>
<dbReference type="InterPro" id="IPR001304">
    <property type="entry name" value="C-type_lectin-like"/>
</dbReference>
<dbReference type="SUPFAM" id="SSF56436">
    <property type="entry name" value="C-type lectin-like"/>
    <property type="match status" value="1"/>
</dbReference>
<dbReference type="InterPro" id="IPR016186">
    <property type="entry name" value="C-type_lectin-like/link_sf"/>
</dbReference>
<dbReference type="PROSITE" id="PS50041">
    <property type="entry name" value="C_TYPE_LECTIN_2"/>
    <property type="match status" value="1"/>
</dbReference>
<feature type="domain" description="C-type lectin" evidence="2">
    <location>
        <begin position="166"/>
        <end position="293"/>
    </location>
</feature>
<dbReference type="Pfam" id="PF00059">
    <property type="entry name" value="Lectin_C"/>
    <property type="match status" value="1"/>
</dbReference>
<evidence type="ECO:0000259" key="2">
    <source>
        <dbReference type="PROSITE" id="PS50041"/>
    </source>
</evidence>
<organism evidence="3 4">
    <name type="scientific">Teladorsagia circumcincta</name>
    <name type="common">Brown stomach worm</name>
    <name type="synonym">Ostertagia circumcincta</name>
    <dbReference type="NCBI Taxonomy" id="45464"/>
    <lineage>
        <taxon>Eukaryota</taxon>
        <taxon>Metazoa</taxon>
        <taxon>Ecdysozoa</taxon>
        <taxon>Nematoda</taxon>
        <taxon>Chromadorea</taxon>
        <taxon>Rhabditida</taxon>
        <taxon>Rhabditina</taxon>
        <taxon>Rhabditomorpha</taxon>
        <taxon>Strongyloidea</taxon>
        <taxon>Trichostrongylidae</taxon>
        <taxon>Teladorsagia</taxon>
    </lineage>
</organism>
<dbReference type="EMBL" id="KZ348798">
    <property type="protein sequence ID" value="PIO65709.1"/>
    <property type="molecule type" value="Genomic_DNA"/>
</dbReference>
<name>A0A2G9U617_TELCI</name>
<protein>
    <submittedName>
        <fullName evidence="3">Lectin C-type domain protein</fullName>
    </submittedName>
</protein>
<dbReference type="Proteomes" id="UP000230423">
    <property type="component" value="Unassembled WGS sequence"/>
</dbReference>
<dbReference type="CDD" id="cd00037">
    <property type="entry name" value="CLECT"/>
    <property type="match status" value="1"/>
</dbReference>
<sequence>MAFTTCVFALLNANPELLPRLGKYCESELCHVKMTDLTDCEFQCESGTFYPNLPGHHGRPPHNGYGVVPPGPIWAPQGPGGRRTDPPDTFGTPNGRRPYNPSERPPPIWSPEGHGGRRTDPPYTFGPYDRTGRPSTKPPDRTDPGNYYGPHNDGSRPPKGYKVCEITGYSYKHVKTPSTWYEARAACRADGAELASIHSWKENEFIYNLVKNERKQIRNPYNTVWIGGRRNAYIRGFMWSDESPFSFTYWAKGEPNNYGGQENCVSFYNRRIDCYDEWRYLKHWNDLPCNRRLRDGYVCKKRVTRQVITPAKGRRRRSLAKSKKVVKKKVVKKVAKKKTVKS</sequence>
<accession>A0A2G9U617</accession>
<dbReference type="PANTHER" id="PTHR22803">
    <property type="entry name" value="MANNOSE, PHOSPHOLIPASE, LECTIN RECEPTOR RELATED"/>
    <property type="match status" value="1"/>
</dbReference>
<dbReference type="Gene3D" id="3.10.100.10">
    <property type="entry name" value="Mannose-Binding Protein A, subunit A"/>
    <property type="match status" value="1"/>
</dbReference>
<dbReference type="InterPro" id="IPR050111">
    <property type="entry name" value="C-type_lectin/snaclec_domain"/>
</dbReference>
<gene>
    <name evidence="3" type="ORF">TELCIR_12601</name>
</gene>
<evidence type="ECO:0000313" key="3">
    <source>
        <dbReference type="EMBL" id="PIO65709.1"/>
    </source>
</evidence>
<dbReference type="OrthoDB" id="5877604at2759"/>
<evidence type="ECO:0000313" key="4">
    <source>
        <dbReference type="Proteomes" id="UP000230423"/>
    </source>
</evidence>